<organism evidence="3">
    <name type="scientific">Telmatobacter sp. DSM 110680</name>
    <dbReference type="NCBI Taxonomy" id="3036704"/>
    <lineage>
        <taxon>Bacteria</taxon>
        <taxon>Pseudomonadati</taxon>
        <taxon>Acidobacteriota</taxon>
        <taxon>Terriglobia</taxon>
        <taxon>Terriglobales</taxon>
        <taxon>Acidobacteriaceae</taxon>
        <taxon>Telmatobacter</taxon>
    </lineage>
</organism>
<dbReference type="InterPro" id="IPR013429">
    <property type="entry name" value="Regulatory_FmdB_Zinc_ribbon"/>
</dbReference>
<evidence type="ECO:0000259" key="2">
    <source>
        <dbReference type="SMART" id="SM00834"/>
    </source>
</evidence>
<protein>
    <submittedName>
        <fullName evidence="3">Zinc ribbon domain-containing protein</fullName>
    </submittedName>
</protein>
<dbReference type="PANTHER" id="PTHR34404:SF2">
    <property type="entry name" value="CONSERVED SERINE RICH PROTEIN"/>
    <property type="match status" value="1"/>
</dbReference>
<feature type="compositionally biased region" description="Low complexity" evidence="1">
    <location>
        <begin position="59"/>
        <end position="73"/>
    </location>
</feature>
<dbReference type="EMBL" id="CP121196">
    <property type="protein sequence ID" value="XBH17932.1"/>
    <property type="molecule type" value="Genomic_DNA"/>
</dbReference>
<dbReference type="NCBIfam" id="TIGR02605">
    <property type="entry name" value="CxxC_CxxC_SSSS"/>
    <property type="match status" value="1"/>
</dbReference>
<dbReference type="Gene3D" id="2.20.28.30">
    <property type="entry name" value="RNA polymerase ii, chain L"/>
    <property type="match status" value="1"/>
</dbReference>
<name>A0AAU7DIL2_9BACT</name>
<dbReference type="RefSeq" id="WP_348263157.1">
    <property type="nucleotide sequence ID" value="NZ_CP121196.1"/>
</dbReference>
<dbReference type="PANTHER" id="PTHR34404">
    <property type="entry name" value="REGULATORY PROTEIN, FMDB FAMILY"/>
    <property type="match status" value="1"/>
</dbReference>
<proteinExistence type="predicted"/>
<feature type="compositionally biased region" description="Basic and acidic residues" evidence="1">
    <location>
        <begin position="74"/>
        <end position="86"/>
    </location>
</feature>
<feature type="domain" description="Putative regulatory protein FmdB zinc ribbon" evidence="2">
    <location>
        <begin position="1"/>
        <end position="42"/>
    </location>
</feature>
<feature type="compositionally biased region" description="Low complexity" evidence="1">
    <location>
        <begin position="98"/>
        <end position="111"/>
    </location>
</feature>
<gene>
    <name evidence="3" type="ORF">P8935_01050</name>
</gene>
<accession>A0AAU7DIL2</accession>
<evidence type="ECO:0000256" key="1">
    <source>
        <dbReference type="SAM" id="MobiDB-lite"/>
    </source>
</evidence>
<dbReference type="SMART" id="SM00834">
    <property type="entry name" value="CxxC_CXXC_SSSS"/>
    <property type="match status" value="1"/>
</dbReference>
<dbReference type="AlphaFoldDB" id="A0AAU7DIL2"/>
<evidence type="ECO:0000313" key="3">
    <source>
        <dbReference type="EMBL" id="XBH17932.1"/>
    </source>
</evidence>
<sequence length="111" mass="11818">MPLYAYRCTTCGNKFEKIQNFSAEPETICPKCDNATLIRPLTAPRLNFKGAGWYINDYASKSSDSSSDSTSESKPSESKEAPKSSDKPAAPSTPPTAPSTSASTPKSSTDS</sequence>
<reference evidence="3" key="1">
    <citation type="submission" date="2023-03" db="EMBL/GenBank/DDBJ databases">
        <title>Edaphobacter sp.</title>
        <authorList>
            <person name="Huber K.J."/>
            <person name="Papendorf J."/>
            <person name="Pilke C."/>
            <person name="Bunk B."/>
            <person name="Sproeer C."/>
            <person name="Pester M."/>
        </authorList>
    </citation>
    <scope>NUCLEOTIDE SEQUENCE</scope>
    <source>
        <strain evidence="3">DSM 110680</strain>
    </source>
</reference>
<feature type="region of interest" description="Disordered" evidence="1">
    <location>
        <begin position="59"/>
        <end position="111"/>
    </location>
</feature>
<dbReference type="Pfam" id="PF09723">
    <property type="entry name" value="Zn_ribbon_8"/>
    <property type="match status" value="1"/>
</dbReference>